<organism evidence="5 6">
    <name type="scientific">Nocardioides glacieisoli</name>
    <dbReference type="NCBI Taxonomy" id="1168730"/>
    <lineage>
        <taxon>Bacteria</taxon>
        <taxon>Bacillati</taxon>
        <taxon>Actinomycetota</taxon>
        <taxon>Actinomycetes</taxon>
        <taxon>Propionibacteriales</taxon>
        <taxon>Nocardioidaceae</taxon>
        <taxon>Nocardioides</taxon>
    </lineage>
</organism>
<accession>A0A4Q2RQU0</accession>
<keyword evidence="2" id="KW-0479">Metal-binding</keyword>
<dbReference type="GO" id="GO:0046872">
    <property type="term" value="F:metal ion binding"/>
    <property type="evidence" value="ECO:0007669"/>
    <property type="project" value="UniProtKB-KW"/>
</dbReference>
<feature type="disulfide bond" description="Redox-active" evidence="3">
    <location>
        <begin position="98"/>
        <end position="102"/>
    </location>
</feature>
<dbReference type="CDD" id="cd02968">
    <property type="entry name" value="SCO"/>
    <property type="match status" value="1"/>
</dbReference>
<evidence type="ECO:0000256" key="4">
    <source>
        <dbReference type="SAM" id="MobiDB-lite"/>
    </source>
</evidence>
<dbReference type="AlphaFoldDB" id="A0A4Q2RQU0"/>
<evidence type="ECO:0000313" key="5">
    <source>
        <dbReference type="EMBL" id="RYB90886.1"/>
    </source>
</evidence>
<name>A0A4Q2RQU0_9ACTN</name>
<feature type="region of interest" description="Disordered" evidence="4">
    <location>
        <begin position="1"/>
        <end position="25"/>
    </location>
</feature>
<dbReference type="Pfam" id="PF02630">
    <property type="entry name" value="SCO1-SenC"/>
    <property type="match status" value="1"/>
</dbReference>
<evidence type="ECO:0000256" key="2">
    <source>
        <dbReference type="PIRSR" id="PIRSR603782-1"/>
    </source>
</evidence>
<feature type="binding site" evidence="2">
    <location>
        <position position="98"/>
    </location>
    <ligand>
        <name>Cu cation</name>
        <dbReference type="ChEBI" id="CHEBI:23378"/>
    </ligand>
</feature>
<dbReference type="Gene3D" id="3.40.30.10">
    <property type="entry name" value="Glutaredoxin"/>
    <property type="match status" value="1"/>
</dbReference>
<dbReference type="InterPro" id="IPR036249">
    <property type="entry name" value="Thioredoxin-like_sf"/>
</dbReference>
<dbReference type="EMBL" id="SDWS01000004">
    <property type="protein sequence ID" value="RYB90886.1"/>
    <property type="molecule type" value="Genomic_DNA"/>
</dbReference>
<evidence type="ECO:0000313" key="6">
    <source>
        <dbReference type="Proteomes" id="UP000291838"/>
    </source>
</evidence>
<feature type="binding site" evidence="2">
    <location>
        <position position="102"/>
    </location>
    <ligand>
        <name>Cu cation</name>
        <dbReference type="ChEBI" id="CHEBI:23378"/>
    </ligand>
</feature>
<dbReference type="SUPFAM" id="SSF52833">
    <property type="entry name" value="Thioredoxin-like"/>
    <property type="match status" value="1"/>
</dbReference>
<comment type="similarity">
    <text evidence="1">Belongs to the SCO1/2 family.</text>
</comment>
<evidence type="ECO:0000256" key="1">
    <source>
        <dbReference type="ARBA" id="ARBA00010996"/>
    </source>
</evidence>
<keyword evidence="2" id="KW-0186">Copper</keyword>
<keyword evidence="6" id="KW-1185">Reference proteome</keyword>
<dbReference type="InterPro" id="IPR003782">
    <property type="entry name" value="SCO1/SenC"/>
</dbReference>
<dbReference type="PANTHER" id="PTHR12151:SF25">
    <property type="entry name" value="LINALOOL DEHYDRATASE_ISOMERASE DOMAIN-CONTAINING PROTEIN"/>
    <property type="match status" value="1"/>
</dbReference>
<comment type="caution">
    <text evidence="5">The sequence shown here is derived from an EMBL/GenBank/DDBJ whole genome shotgun (WGS) entry which is preliminary data.</text>
</comment>
<gene>
    <name evidence="5" type="ORF">EUA06_11495</name>
</gene>
<keyword evidence="3" id="KW-1015">Disulfide bond</keyword>
<sequence>MAASTRCVRSPPTSPRASGVPGRRRSGRALVPAALLVLLAGCGGSGSAGSADFTGTRLDPDPFVVSSTPLVDTEGTAYSLTEDTDKDLTLVFFGYTNCPDICGQVMATLAGTLARLDDGQKERLDVVFVTTDPARDDEATVAKYVDAFDPSIIGLTGDLDDIIEVGRSMAVGVDQGEKLPSGGYEVTHGTQVIAIDSDDEAPAYWKADVSQAQLAHDVTAILDGLLEEG</sequence>
<proteinExistence type="inferred from homology"/>
<reference evidence="5 6" key="1">
    <citation type="submission" date="2019-01" db="EMBL/GenBank/DDBJ databases">
        <title>Novel species of Nocardioides.</title>
        <authorList>
            <person name="Liu Q."/>
            <person name="Xin Y.-H."/>
        </authorList>
    </citation>
    <scope>NUCLEOTIDE SEQUENCE [LARGE SCALE GENOMIC DNA]</scope>
    <source>
        <strain evidence="5 6">HLT3-15</strain>
    </source>
</reference>
<dbReference type="Proteomes" id="UP000291838">
    <property type="component" value="Unassembled WGS sequence"/>
</dbReference>
<evidence type="ECO:0000256" key="3">
    <source>
        <dbReference type="PIRSR" id="PIRSR603782-2"/>
    </source>
</evidence>
<feature type="binding site" evidence="2">
    <location>
        <position position="188"/>
    </location>
    <ligand>
        <name>Cu cation</name>
        <dbReference type="ChEBI" id="CHEBI:23378"/>
    </ligand>
</feature>
<dbReference type="PANTHER" id="PTHR12151">
    <property type="entry name" value="ELECTRON TRANSPORT PROTIN SCO1/SENC FAMILY MEMBER"/>
    <property type="match status" value="1"/>
</dbReference>
<protein>
    <submittedName>
        <fullName evidence="5">SCO family protein</fullName>
    </submittedName>
</protein>
<dbReference type="OrthoDB" id="9790194at2"/>